<accession>A0A2K3Q8R8</accession>
<reference evidence="5 6" key="1">
    <citation type="submission" date="2017-08" db="EMBL/GenBank/DDBJ databases">
        <title>Harnessing the power of phylogenomics to disentangle the directionality and signatures of interkingdom host jumping in the parasitic fungal genus Tolypocladium.</title>
        <authorList>
            <person name="Quandt C.A."/>
            <person name="Patterson W."/>
            <person name="Spatafora J.W."/>
        </authorList>
    </citation>
    <scope>NUCLEOTIDE SEQUENCE [LARGE SCALE GENOMIC DNA]</scope>
    <source>
        <strain evidence="5 6">CBS 113982</strain>
    </source>
</reference>
<dbReference type="Proteomes" id="UP000236621">
    <property type="component" value="Unassembled WGS sequence"/>
</dbReference>
<feature type="region of interest" description="Disordered" evidence="3">
    <location>
        <begin position="60"/>
        <end position="85"/>
    </location>
</feature>
<dbReference type="EMBL" id="NRSZ01001031">
    <property type="protein sequence ID" value="PNY23863.1"/>
    <property type="molecule type" value="Genomic_DNA"/>
</dbReference>
<dbReference type="GO" id="GO:0006351">
    <property type="term" value="P:DNA-templated transcription"/>
    <property type="evidence" value="ECO:0007669"/>
    <property type="project" value="InterPro"/>
</dbReference>
<feature type="compositionally biased region" description="Low complexity" evidence="3">
    <location>
        <begin position="106"/>
        <end position="115"/>
    </location>
</feature>
<keyword evidence="1" id="KW-0479">Metal-binding</keyword>
<evidence type="ECO:0000313" key="5">
    <source>
        <dbReference type="EMBL" id="PNY23863.1"/>
    </source>
</evidence>
<dbReference type="SUPFAM" id="SSF57701">
    <property type="entry name" value="Zn2/Cys6 DNA-binding domain"/>
    <property type="match status" value="1"/>
</dbReference>
<dbReference type="PANTHER" id="PTHR46910:SF25">
    <property type="entry name" value="ABC-TRANSPORTER-REGULATING TRANSCRIPTION FACTOR"/>
    <property type="match status" value="1"/>
</dbReference>
<dbReference type="PROSITE" id="PS00463">
    <property type="entry name" value="ZN2_CY6_FUNGAL_1"/>
    <property type="match status" value="1"/>
</dbReference>
<dbReference type="PANTHER" id="PTHR46910">
    <property type="entry name" value="TRANSCRIPTION FACTOR PDR1"/>
    <property type="match status" value="1"/>
</dbReference>
<feature type="region of interest" description="Disordered" evidence="3">
    <location>
        <begin position="106"/>
        <end position="151"/>
    </location>
</feature>
<dbReference type="Pfam" id="PF00172">
    <property type="entry name" value="Zn_clus"/>
    <property type="match status" value="1"/>
</dbReference>
<dbReference type="GO" id="GO:0003677">
    <property type="term" value="F:DNA binding"/>
    <property type="evidence" value="ECO:0007669"/>
    <property type="project" value="InterPro"/>
</dbReference>
<evidence type="ECO:0000256" key="2">
    <source>
        <dbReference type="ARBA" id="ARBA00023242"/>
    </source>
</evidence>
<dbReference type="GO" id="GO:0008270">
    <property type="term" value="F:zinc ion binding"/>
    <property type="evidence" value="ECO:0007669"/>
    <property type="project" value="InterPro"/>
</dbReference>
<dbReference type="AlphaFoldDB" id="A0A2K3Q8R8"/>
<evidence type="ECO:0000256" key="3">
    <source>
        <dbReference type="SAM" id="MobiDB-lite"/>
    </source>
</evidence>
<dbReference type="InterPro" id="IPR001138">
    <property type="entry name" value="Zn2Cys6_DnaBD"/>
</dbReference>
<dbReference type="Pfam" id="PF04082">
    <property type="entry name" value="Fungal_trans"/>
    <property type="match status" value="1"/>
</dbReference>
<dbReference type="Gene3D" id="4.10.240.10">
    <property type="entry name" value="Zn(2)-C6 fungal-type DNA-binding domain"/>
    <property type="match status" value="1"/>
</dbReference>
<dbReference type="GO" id="GO:0000981">
    <property type="term" value="F:DNA-binding transcription factor activity, RNA polymerase II-specific"/>
    <property type="evidence" value="ECO:0007669"/>
    <property type="project" value="InterPro"/>
</dbReference>
<protein>
    <submittedName>
        <fullName evidence="5">Transcriptional regulatory protein</fullName>
    </submittedName>
</protein>
<gene>
    <name evidence="5" type="ORF">TCAP_06193</name>
</gene>
<dbReference type="STRING" id="45235.A0A2K3Q8R8"/>
<name>A0A2K3Q8R8_9HYPO</name>
<keyword evidence="2" id="KW-0539">Nucleus</keyword>
<organism evidence="5 6">
    <name type="scientific">Tolypocladium capitatum</name>
    <dbReference type="NCBI Taxonomy" id="45235"/>
    <lineage>
        <taxon>Eukaryota</taxon>
        <taxon>Fungi</taxon>
        <taxon>Dikarya</taxon>
        <taxon>Ascomycota</taxon>
        <taxon>Pezizomycotina</taxon>
        <taxon>Sordariomycetes</taxon>
        <taxon>Hypocreomycetidae</taxon>
        <taxon>Hypocreales</taxon>
        <taxon>Ophiocordycipitaceae</taxon>
        <taxon>Tolypocladium</taxon>
    </lineage>
</organism>
<dbReference type="InterPro" id="IPR050987">
    <property type="entry name" value="AtrR-like"/>
</dbReference>
<evidence type="ECO:0000256" key="1">
    <source>
        <dbReference type="ARBA" id="ARBA00022723"/>
    </source>
</evidence>
<dbReference type="CDD" id="cd12148">
    <property type="entry name" value="fungal_TF_MHR"/>
    <property type="match status" value="1"/>
</dbReference>
<feature type="domain" description="Zn(2)-C6 fungal-type" evidence="4">
    <location>
        <begin position="21"/>
        <end position="51"/>
    </location>
</feature>
<sequence length="677" mass="75205">MLLPMSPAGGDPPQARSRRKACDLCSMKKIKCDMIRPVCSNCVLYKSECRTTVIRRKGNGYMSRPQAAAHARPSSPTEAASGSTDERLARIERQLQQIIEVTFATGGKSSSTTASPEDDDDIGSLPTTETSPDAAVKGDQQVLRRRHSPPDEFPLPTLQEVIPLVDHYFSVFNPIVPLFDHKSFMALLSNWYGHSPRRGNAAWAAIQVVLALSLRTPTPDAVLDSVGPDRFHRANLYLKNAQSVVSDLVTREEDLLGIQVLLGIVLLFQNSSDPKPASVVIGTAMRLAHRLRLHSQDAARYFSPEENKQRSRVFWVAYTLDKDISLRIKAPSVQSDVDIDVPLPSLTVSDGVGLIWTRDGSSHVNFHRLRVDLGHIEGQVYDLLYSNRSSKVPKEERQRRVCRLQGQLDRWYQRVPVEFQIEHAASTLDPGGLAMITKMHYAYLLATVMTHGLYSHSADWIGRVGSPGRKAIQDLATSMDSYAATPCTESQSPSFPGGWSRCVEISRGCMKLFEKSTPTECLVWQCSWPHFSGLIILLANMLINPSHDFVSLDQHLATKAMQLFDKVLELVPSESVRKIRAIVGELNERAFEAVNKAMTPAGTDDGPYAEASDGAWTSGSERFGEFMPELFTNPKTNYVGSTFDAFVWDNTQPVGTEWSPAYDSEMQSELLAFDDFV</sequence>
<dbReference type="InterPro" id="IPR007219">
    <property type="entry name" value="XnlR_reg_dom"/>
</dbReference>
<comment type="caution">
    <text evidence="5">The sequence shown here is derived from an EMBL/GenBank/DDBJ whole genome shotgun (WGS) entry which is preliminary data.</text>
</comment>
<dbReference type="InterPro" id="IPR036864">
    <property type="entry name" value="Zn2-C6_fun-type_DNA-bd_sf"/>
</dbReference>
<proteinExistence type="predicted"/>
<dbReference type="SMART" id="SM00066">
    <property type="entry name" value="GAL4"/>
    <property type="match status" value="1"/>
</dbReference>
<evidence type="ECO:0000259" key="4">
    <source>
        <dbReference type="PROSITE" id="PS50048"/>
    </source>
</evidence>
<dbReference type="PROSITE" id="PS50048">
    <property type="entry name" value="ZN2_CY6_FUNGAL_2"/>
    <property type="match status" value="1"/>
</dbReference>
<dbReference type="SMART" id="SM00906">
    <property type="entry name" value="Fungal_trans"/>
    <property type="match status" value="1"/>
</dbReference>
<dbReference type="OrthoDB" id="2123952at2759"/>
<keyword evidence="6" id="KW-1185">Reference proteome</keyword>
<feature type="compositionally biased region" description="Polar residues" evidence="3">
    <location>
        <begin position="74"/>
        <end position="83"/>
    </location>
</feature>
<dbReference type="CDD" id="cd00067">
    <property type="entry name" value="GAL4"/>
    <property type="match status" value="1"/>
</dbReference>
<evidence type="ECO:0000313" key="6">
    <source>
        <dbReference type="Proteomes" id="UP000236621"/>
    </source>
</evidence>